<evidence type="ECO:0000256" key="1">
    <source>
        <dbReference type="SAM" id="MobiDB-lite"/>
    </source>
</evidence>
<reference evidence="3" key="3">
    <citation type="submission" date="2016-10" db="UniProtKB">
        <authorList>
            <consortium name="VectorBase"/>
        </authorList>
    </citation>
    <scope>IDENTIFICATION</scope>
    <source>
        <strain evidence="3">SANGQUA</strain>
    </source>
</reference>
<protein>
    <submittedName>
        <fullName evidence="3">Uncharacterized protein</fullName>
    </submittedName>
</protein>
<dbReference type="Proteomes" id="UP000076407">
    <property type="component" value="Unassembled WGS sequence"/>
</dbReference>
<keyword evidence="2" id="KW-0732">Signal</keyword>
<reference evidence="3" key="4">
    <citation type="submission" date="2020-05" db="UniProtKB">
        <authorList>
            <consortium name="EnsemblMetazoa"/>
        </authorList>
    </citation>
    <scope>IDENTIFICATION</scope>
    <source>
        <strain evidence="3">SANGQUA</strain>
    </source>
</reference>
<dbReference type="VEuPathDB" id="VectorBase:AQUA010751"/>
<feature type="chain" id="PRO_5014534561" evidence="2">
    <location>
        <begin position="22"/>
        <end position="65"/>
    </location>
</feature>
<name>A0A182XLK6_ANOQN</name>
<reference evidence="3" key="2">
    <citation type="submission" date="2013-03" db="EMBL/GenBank/DDBJ databases">
        <title>The Genome Sequence of Anopheles quadriannulatus QUAD4_A.</title>
        <authorList>
            <person name="Neafsey D.E."/>
            <person name="Howell P."/>
            <person name="Walker B."/>
            <person name="Young S.K."/>
            <person name="Zeng Q."/>
            <person name="Gargeya S."/>
            <person name="Fitzgerald M."/>
            <person name="Haas B."/>
            <person name="Abouelleil A."/>
            <person name="Allen A.W."/>
            <person name="Alvarado L."/>
            <person name="Arachchi H.M."/>
            <person name="Berlin A.M."/>
            <person name="Chapman S.B."/>
            <person name="Gainer-Dewar J."/>
            <person name="Goldberg J."/>
            <person name="Griggs A."/>
            <person name="Gujja S."/>
            <person name="Hansen M."/>
            <person name="Howarth C."/>
            <person name="Imamovic A."/>
            <person name="Ireland A."/>
            <person name="Larimer J."/>
            <person name="McCowan C."/>
            <person name="Murphy C."/>
            <person name="Pearson M."/>
            <person name="Poon T.W."/>
            <person name="Priest M."/>
            <person name="Roberts A."/>
            <person name="Saif S."/>
            <person name="Shea T."/>
            <person name="Sisk P."/>
            <person name="Sykes S."/>
            <person name="Wortman J."/>
            <person name="Nusbaum C."/>
            <person name="Birren B."/>
        </authorList>
    </citation>
    <scope>NUCLEOTIDE SEQUENCE [LARGE SCALE GENOMIC DNA]</scope>
    <source>
        <strain evidence="3">SANGQUA</strain>
    </source>
</reference>
<proteinExistence type="predicted"/>
<feature type="signal peptide" evidence="2">
    <location>
        <begin position="1"/>
        <end position="21"/>
    </location>
</feature>
<evidence type="ECO:0000256" key="2">
    <source>
        <dbReference type="SAM" id="SignalP"/>
    </source>
</evidence>
<dbReference type="EnsemblMetazoa" id="AQUA010751-RA">
    <property type="protein sequence ID" value="AQUA010751-PA"/>
    <property type="gene ID" value="AQUA010751"/>
</dbReference>
<sequence length="65" mass="6688">MKFAYALVLIALFAVIAISQALPEDAAAASNDAASTKTEGGDAAGQGGEAKGGRWFWELVQNIFG</sequence>
<evidence type="ECO:0000313" key="3">
    <source>
        <dbReference type="EnsemblMetazoa" id="AQUA010751-PA"/>
    </source>
</evidence>
<evidence type="ECO:0000313" key="4">
    <source>
        <dbReference type="Proteomes" id="UP000076407"/>
    </source>
</evidence>
<dbReference type="AlphaFoldDB" id="A0A182XLK6"/>
<accession>A0A182XLK6</accession>
<feature type="region of interest" description="Disordered" evidence="1">
    <location>
        <begin position="29"/>
        <end position="50"/>
    </location>
</feature>
<organism evidence="3 4">
    <name type="scientific">Anopheles quadriannulatus</name>
    <name type="common">Mosquito</name>
    <dbReference type="NCBI Taxonomy" id="34691"/>
    <lineage>
        <taxon>Eukaryota</taxon>
        <taxon>Metazoa</taxon>
        <taxon>Ecdysozoa</taxon>
        <taxon>Arthropoda</taxon>
        <taxon>Hexapoda</taxon>
        <taxon>Insecta</taxon>
        <taxon>Pterygota</taxon>
        <taxon>Neoptera</taxon>
        <taxon>Endopterygota</taxon>
        <taxon>Diptera</taxon>
        <taxon>Nematocera</taxon>
        <taxon>Culicoidea</taxon>
        <taxon>Culicidae</taxon>
        <taxon>Anophelinae</taxon>
        <taxon>Anopheles</taxon>
    </lineage>
</organism>
<reference evidence="4" key="1">
    <citation type="submission" date="2013-03" db="EMBL/GenBank/DDBJ databases">
        <title>The Genome Sequence of Anopheles quadriannulatus QUAD4_A.</title>
        <authorList>
            <consortium name="The Broad Institute Genomics Platform"/>
            <person name="Neafsey D.E."/>
            <person name="Howell P."/>
            <person name="Walker B."/>
            <person name="Young S.K."/>
            <person name="Zeng Q."/>
            <person name="Gargeya S."/>
            <person name="Fitzgerald M."/>
            <person name="Haas B."/>
            <person name="Abouelleil A."/>
            <person name="Allen A.W."/>
            <person name="Alvarado L."/>
            <person name="Arachchi H.M."/>
            <person name="Berlin A.M."/>
            <person name="Chapman S.B."/>
            <person name="Gainer-Dewar J."/>
            <person name="Goldberg J."/>
            <person name="Griggs A."/>
            <person name="Gujja S."/>
            <person name="Hansen M."/>
            <person name="Howarth C."/>
            <person name="Imamovic A."/>
            <person name="Ireland A."/>
            <person name="Larimer J."/>
            <person name="McCowan C."/>
            <person name="Murphy C."/>
            <person name="Pearson M."/>
            <person name="Poon T.W."/>
            <person name="Priest M."/>
            <person name="Roberts A."/>
            <person name="Saif S."/>
            <person name="Shea T."/>
            <person name="Sisk P."/>
            <person name="Sykes S."/>
            <person name="Wortman J."/>
            <person name="Nusbaum C."/>
            <person name="Birren B."/>
        </authorList>
    </citation>
    <scope>NUCLEOTIDE SEQUENCE [LARGE SCALE GENOMIC DNA]</scope>
    <source>
        <strain evidence="4">SANGQUA</strain>
    </source>
</reference>
<keyword evidence="4" id="KW-1185">Reference proteome</keyword>